<feature type="domain" description="DhaL" evidence="2">
    <location>
        <begin position="22"/>
        <end position="218"/>
    </location>
</feature>
<feature type="region of interest" description="Disordered" evidence="1">
    <location>
        <begin position="385"/>
        <end position="413"/>
    </location>
</feature>
<dbReference type="PANTHER" id="PTHR33434:SF4">
    <property type="entry name" value="PHOSPHATASE PROTEIN"/>
    <property type="match status" value="1"/>
</dbReference>
<dbReference type="InterPro" id="IPR033470">
    <property type="entry name" value="FakA-like_C"/>
</dbReference>
<dbReference type="Pfam" id="PF21645">
    <property type="entry name" value="FakA-like_M"/>
    <property type="match status" value="1"/>
</dbReference>
<keyword evidence="4" id="KW-1185">Reference proteome</keyword>
<dbReference type="AlphaFoldDB" id="A0A3P1V831"/>
<proteinExistence type="predicted"/>
<evidence type="ECO:0000313" key="4">
    <source>
        <dbReference type="Proteomes" id="UP000271272"/>
    </source>
</evidence>
<dbReference type="Proteomes" id="UP000271272">
    <property type="component" value="Unassembled WGS sequence"/>
</dbReference>
<dbReference type="PROSITE" id="PS51480">
    <property type="entry name" value="DHAL"/>
    <property type="match status" value="1"/>
</dbReference>
<dbReference type="SUPFAM" id="SSF101473">
    <property type="entry name" value="DhaL-like"/>
    <property type="match status" value="1"/>
</dbReference>
<dbReference type="InterPro" id="IPR048394">
    <property type="entry name" value="FakA-like_M"/>
</dbReference>
<dbReference type="OrthoDB" id="9760324at2"/>
<dbReference type="InterPro" id="IPR004007">
    <property type="entry name" value="DhaL_dom"/>
</dbReference>
<dbReference type="Pfam" id="PF02734">
    <property type="entry name" value="Dak2"/>
    <property type="match status" value="1"/>
</dbReference>
<dbReference type="Gene3D" id="1.25.40.340">
    <property type="match status" value="1"/>
</dbReference>
<reference evidence="3 4" key="1">
    <citation type="submission" date="2018-11" db="EMBL/GenBank/DDBJ databases">
        <title>Genomes From Bacteria Associated with the Canine Oral Cavity: a Test Case for Automated Genome-Based Taxonomic Assignment.</title>
        <authorList>
            <person name="Coil D.A."/>
            <person name="Jospin G."/>
            <person name="Darling A.E."/>
            <person name="Wallis C."/>
            <person name="Davis I.J."/>
            <person name="Harris S."/>
            <person name="Eisen J.A."/>
            <person name="Holcombe L.J."/>
            <person name="O'Flynn C."/>
        </authorList>
    </citation>
    <scope>NUCLEOTIDE SEQUENCE [LARGE SCALE GENOMIC DNA]</scope>
    <source>
        <strain evidence="3 4">OH5050</strain>
    </source>
</reference>
<dbReference type="EMBL" id="RQZC01000005">
    <property type="protein sequence ID" value="RRD29660.1"/>
    <property type="molecule type" value="Genomic_DNA"/>
</dbReference>
<dbReference type="GO" id="GO:0006071">
    <property type="term" value="P:glycerol metabolic process"/>
    <property type="evidence" value="ECO:0007669"/>
    <property type="project" value="InterPro"/>
</dbReference>
<protein>
    <submittedName>
        <fullName evidence="3">DAK2 domain-containing protein</fullName>
    </submittedName>
</protein>
<dbReference type="GO" id="GO:0004371">
    <property type="term" value="F:glycerone kinase activity"/>
    <property type="evidence" value="ECO:0007669"/>
    <property type="project" value="InterPro"/>
</dbReference>
<dbReference type="SMART" id="SM01121">
    <property type="entry name" value="Dak1_2"/>
    <property type="match status" value="1"/>
</dbReference>
<organism evidence="3 4">
    <name type="scientific">Actinomyces bowdenii</name>
    <dbReference type="NCBI Taxonomy" id="131109"/>
    <lineage>
        <taxon>Bacteria</taxon>
        <taxon>Bacillati</taxon>
        <taxon>Actinomycetota</taxon>
        <taxon>Actinomycetes</taxon>
        <taxon>Actinomycetales</taxon>
        <taxon>Actinomycetaceae</taxon>
        <taxon>Actinomyces</taxon>
    </lineage>
</organism>
<dbReference type="InterPro" id="IPR050270">
    <property type="entry name" value="DegV_domain_contain"/>
</dbReference>
<evidence type="ECO:0000313" key="3">
    <source>
        <dbReference type="EMBL" id="RRD29660.1"/>
    </source>
</evidence>
<dbReference type="InterPro" id="IPR036117">
    <property type="entry name" value="DhaL_dom_sf"/>
</dbReference>
<name>A0A3P1V831_9ACTO</name>
<dbReference type="SMART" id="SM01120">
    <property type="entry name" value="Dak2"/>
    <property type="match status" value="1"/>
</dbReference>
<evidence type="ECO:0000259" key="2">
    <source>
        <dbReference type="PROSITE" id="PS51480"/>
    </source>
</evidence>
<dbReference type="RefSeq" id="WP_124933393.1">
    <property type="nucleotide sequence ID" value="NZ_RQZC01000005.1"/>
</dbReference>
<sequence>MAQPDGSGPVLPRAVPEAVDGAVLRRWLALAEDVAAEVRDLVDSLNVFPVPDADTGTNVLLTLRSARDALARLPRAADAAQVSRAAADGAVRGARGNSGLLISQALAALADICAQAPDPSRLRPVELVAVYERMASTTWAAISRPVTGTLLSVARDAAAAARAGMEESAPSAPATVGSIASAAAFGAQESVVETAGLGHGPVDAGGAALMLLLTCLSDTIETSTDGIGSGPPAGRGEEGLWARAPYTAVARQMIADLAEGGALHGPASPARGVSSGEFEVMYLLEATAAQAEQLRHDLEALGDSVGVVGTPDALGVGLYQVHVHTDTPRAALPRQGSARQICIHHLHPTALVMATAEPPSPWGPHSSGPDGRVVSFERLAARRAERKAQSVRTHPSQAAMPRPAPPVPAAARAGAAGLPAAPARDQGVGVIACTRAPGLIEQLARSGAAVVLDPDRDGIVRAAGDLGAPQAIVLPCDPACTEAAHEAARLLAARSAAASAGRPAAPGHAAAAHAAGESGSQQPEGIQLLVCDTDDEARVLAAAVAVAGRSGQTEVSDLARRAWSASARLRTIGLSGAQAEPEAVARTIASALRPDDELLTVITGRHAGGDVGVLAAGAAGAVSGVLEADIEGPASAGGLEVAVHAGGQESPDVLIAIE</sequence>
<dbReference type="PANTHER" id="PTHR33434">
    <property type="entry name" value="DEGV DOMAIN-CONTAINING PROTEIN DR_1986-RELATED"/>
    <property type="match status" value="1"/>
</dbReference>
<comment type="caution">
    <text evidence="3">The sequence shown here is derived from an EMBL/GenBank/DDBJ whole genome shotgun (WGS) entry which is preliminary data.</text>
</comment>
<evidence type="ECO:0000256" key="1">
    <source>
        <dbReference type="SAM" id="MobiDB-lite"/>
    </source>
</evidence>
<gene>
    <name evidence="3" type="ORF">EII10_04865</name>
</gene>
<accession>A0A3P1V831</accession>